<dbReference type="STRING" id="53463.SAMN05444389_102212"/>
<name>A0A1M7ENK3_9RHOB</name>
<evidence type="ECO:0000259" key="7">
    <source>
        <dbReference type="Pfam" id="PF06305"/>
    </source>
</evidence>
<evidence type="ECO:0000256" key="6">
    <source>
        <dbReference type="SAM" id="Phobius"/>
    </source>
</evidence>
<evidence type="ECO:0000256" key="2">
    <source>
        <dbReference type="ARBA" id="ARBA00022692"/>
    </source>
</evidence>
<keyword evidence="4 6" id="KW-0472">Membrane</keyword>
<dbReference type="AlphaFoldDB" id="A0A1M7ENK3"/>
<evidence type="ECO:0000256" key="1">
    <source>
        <dbReference type="ARBA" id="ARBA00022475"/>
    </source>
</evidence>
<feature type="compositionally biased region" description="Low complexity" evidence="5">
    <location>
        <begin position="121"/>
        <end position="141"/>
    </location>
</feature>
<keyword evidence="1" id="KW-1003">Cell membrane</keyword>
<evidence type="ECO:0000256" key="4">
    <source>
        <dbReference type="ARBA" id="ARBA00023136"/>
    </source>
</evidence>
<dbReference type="Proteomes" id="UP000184444">
    <property type="component" value="Unassembled WGS sequence"/>
</dbReference>
<dbReference type="RefSeq" id="WP_073062726.1">
    <property type="nucleotide sequence ID" value="NZ_FRCK01000002.1"/>
</dbReference>
<dbReference type="GO" id="GO:0005886">
    <property type="term" value="C:plasma membrane"/>
    <property type="evidence" value="ECO:0007669"/>
    <property type="project" value="InterPro"/>
</dbReference>
<keyword evidence="2 6" id="KW-0812">Transmembrane</keyword>
<accession>A0A1M7ENK3</accession>
<evidence type="ECO:0000256" key="5">
    <source>
        <dbReference type="SAM" id="MobiDB-lite"/>
    </source>
</evidence>
<keyword evidence="9" id="KW-1185">Reference proteome</keyword>
<feature type="transmembrane region" description="Helical" evidence="6">
    <location>
        <begin position="46"/>
        <end position="71"/>
    </location>
</feature>
<feature type="region of interest" description="Disordered" evidence="5">
    <location>
        <begin position="115"/>
        <end position="141"/>
    </location>
</feature>
<gene>
    <name evidence="8" type="ORF">SAMN05444389_102212</name>
</gene>
<dbReference type="EMBL" id="FRCK01000002">
    <property type="protein sequence ID" value="SHL93166.1"/>
    <property type="molecule type" value="Genomic_DNA"/>
</dbReference>
<proteinExistence type="predicted"/>
<reference evidence="9" key="1">
    <citation type="submission" date="2016-11" db="EMBL/GenBank/DDBJ databases">
        <authorList>
            <person name="Varghese N."/>
            <person name="Submissions S."/>
        </authorList>
    </citation>
    <scope>NUCLEOTIDE SEQUENCE [LARGE SCALE GENOMIC DNA]</scope>
    <source>
        <strain evidence="9">DSM 6637</strain>
    </source>
</reference>
<keyword evidence="3 6" id="KW-1133">Transmembrane helix</keyword>
<protein>
    <recommendedName>
        <fullName evidence="7">Lipopolysaccharide assembly protein A domain-containing protein</fullName>
    </recommendedName>
</protein>
<evidence type="ECO:0000313" key="9">
    <source>
        <dbReference type="Proteomes" id="UP000184444"/>
    </source>
</evidence>
<evidence type="ECO:0000256" key="3">
    <source>
        <dbReference type="ARBA" id="ARBA00022989"/>
    </source>
</evidence>
<evidence type="ECO:0000313" key="8">
    <source>
        <dbReference type="EMBL" id="SHL93166.1"/>
    </source>
</evidence>
<dbReference type="Pfam" id="PF06305">
    <property type="entry name" value="LapA_dom"/>
    <property type="match status" value="1"/>
</dbReference>
<sequence length="141" mass="15249">MRYLRLLFVVVLAAVLIVVALANRQFVEVSLLPAGLDQWVPGDWSARMPLFLIILLAILAGMLLGVVWEWLRESSLRRQSAQRAHELQALEREVGSLRKTHHAPRDEVLAILDAPKPPAPATAATPATGPAAGPAALPAKS</sequence>
<dbReference type="InterPro" id="IPR010445">
    <property type="entry name" value="LapA_dom"/>
</dbReference>
<organism evidence="8 9">
    <name type="scientific">Paracoccus solventivorans</name>
    <dbReference type="NCBI Taxonomy" id="53463"/>
    <lineage>
        <taxon>Bacteria</taxon>
        <taxon>Pseudomonadati</taxon>
        <taxon>Pseudomonadota</taxon>
        <taxon>Alphaproteobacteria</taxon>
        <taxon>Rhodobacterales</taxon>
        <taxon>Paracoccaceae</taxon>
        <taxon>Paracoccus</taxon>
    </lineage>
</organism>
<dbReference type="OrthoDB" id="7689797at2"/>
<feature type="domain" description="Lipopolysaccharide assembly protein A" evidence="7">
    <location>
        <begin position="43"/>
        <end position="94"/>
    </location>
</feature>